<accession>A0AAV0WPF7</accession>
<reference evidence="1 2" key="1">
    <citation type="submission" date="2023-01" db="EMBL/GenBank/DDBJ databases">
        <authorList>
            <person name="Whitehead M."/>
        </authorList>
    </citation>
    <scope>NUCLEOTIDE SEQUENCE [LARGE SCALE GENOMIC DNA]</scope>
</reference>
<dbReference type="AlphaFoldDB" id="A0AAV0WPF7"/>
<organism evidence="1 2">
    <name type="scientific">Macrosiphum euphorbiae</name>
    <name type="common">potato aphid</name>
    <dbReference type="NCBI Taxonomy" id="13131"/>
    <lineage>
        <taxon>Eukaryota</taxon>
        <taxon>Metazoa</taxon>
        <taxon>Ecdysozoa</taxon>
        <taxon>Arthropoda</taxon>
        <taxon>Hexapoda</taxon>
        <taxon>Insecta</taxon>
        <taxon>Pterygota</taxon>
        <taxon>Neoptera</taxon>
        <taxon>Paraneoptera</taxon>
        <taxon>Hemiptera</taxon>
        <taxon>Sternorrhyncha</taxon>
        <taxon>Aphidomorpha</taxon>
        <taxon>Aphidoidea</taxon>
        <taxon>Aphididae</taxon>
        <taxon>Macrosiphini</taxon>
        <taxon>Macrosiphum</taxon>
    </lineage>
</organism>
<dbReference type="EMBL" id="CARXXK010000002">
    <property type="protein sequence ID" value="CAI6357341.1"/>
    <property type="molecule type" value="Genomic_DNA"/>
</dbReference>
<sequence length="260" mass="28929">MANNCVTCGRIRDRNMNSTNWKRHTNACALKNITNKRKKKLNEVQLQSNSIHNFFNKRIKIQATNVSGNSNSLDHSIAYYELNIDCSMNLNNDLVNSINPEVSGNSNSLDHSIADEKHELNIDCSMNLNNDLVNSINPEVSGNSNSLDHSIADEKHELNIDCSMNLNNDLVNSINPEVSGNSNSLDHSIADEKHELNIDCSMNLNNDFVTSTNSEEIPIIETTKFDNDPAYIPSSISAELLSYFANLGPCQPTPNDLPQH</sequence>
<name>A0AAV0WPF7_9HEMI</name>
<proteinExistence type="predicted"/>
<gene>
    <name evidence="1" type="ORF">MEUPH1_LOCUS12976</name>
</gene>
<protein>
    <submittedName>
        <fullName evidence="1">Uncharacterized protein</fullName>
    </submittedName>
</protein>
<evidence type="ECO:0000313" key="2">
    <source>
        <dbReference type="Proteomes" id="UP001160148"/>
    </source>
</evidence>
<comment type="caution">
    <text evidence="1">The sequence shown here is derived from an EMBL/GenBank/DDBJ whole genome shotgun (WGS) entry which is preliminary data.</text>
</comment>
<dbReference type="Proteomes" id="UP001160148">
    <property type="component" value="Unassembled WGS sequence"/>
</dbReference>
<evidence type="ECO:0000313" key="1">
    <source>
        <dbReference type="EMBL" id="CAI6357341.1"/>
    </source>
</evidence>
<keyword evidence="2" id="KW-1185">Reference proteome</keyword>